<evidence type="ECO:0000256" key="10">
    <source>
        <dbReference type="ARBA" id="ARBA00030139"/>
    </source>
</evidence>
<evidence type="ECO:0000256" key="3">
    <source>
        <dbReference type="ARBA" id="ARBA00022723"/>
    </source>
</evidence>
<evidence type="ECO:0000256" key="2">
    <source>
        <dbReference type="ARBA" id="ARBA00008072"/>
    </source>
</evidence>
<dbReference type="InterPro" id="IPR036291">
    <property type="entry name" value="NAD(P)-bd_dom_sf"/>
</dbReference>
<reference evidence="13 14" key="1">
    <citation type="journal article" date="2016" name="Fungal Biol.">
        <title>The genome of Xylona heveae provides a window into fungal endophytism.</title>
        <authorList>
            <person name="Gazis R."/>
            <person name="Kuo A."/>
            <person name="Riley R."/>
            <person name="LaButti K."/>
            <person name="Lipzen A."/>
            <person name="Lin J."/>
            <person name="Amirebrahimi M."/>
            <person name="Hesse C.N."/>
            <person name="Spatafora J.W."/>
            <person name="Henrissat B."/>
            <person name="Hainaut M."/>
            <person name="Grigoriev I.V."/>
            <person name="Hibbett D.S."/>
        </authorList>
    </citation>
    <scope>NUCLEOTIDE SEQUENCE [LARGE SCALE GENOMIC DNA]</scope>
    <source>
        <strain evidence="13 14">TC161</strain>
    </source>
</reference>
<comment type="cofactor">
    <cofactor evidence="1 11">
        <name>Zn(2+)</name>
        <dbReference type="ChEBI" id="CHEBI:29105"/>
    </cofactor>
</comment>
<keyword evidence="4 11" id="KW-0862">Zinc</keyword>
<dbReference type="RefSeq" id="XP_018187544.1">
    <property type="nucleotide sequence ID" value="XM_018332676.1"/>
</dbReference>
<protein>
    <recommendedName>
        <fullName evidence="9">D-xylulose reductase</fullName>
        <ecNumber evidence="9">1.1.1.9</ecNumber>
    </recommendedName>
    <alternativeName>
        <fullName evidence="10">Xylitol dehydrogenase A</fullName>
    </alternativeName>
</protein>
<keyword evidence="3 11" id="KW-0479">Metal-binding</keyword>
<dbReference type="InterPro" id="IPR013154">
    <property type="entry name" value="ADH-like_N"/>
</dbReference>
<evidence type="ECO:0000256" key="6">
    <source>
        <dbReference type="ARBA" id="ARBA00023027"/>
    </source>
</evidence>
<accession>A0A165GBI8</accession>
<dbReference type="InterPro" id="IPR013149">
    <property type="entry name" value="ADH-like_C"/>
</dbReference>
<dbReference type="OrthoDB" id="3941538at2759"/>
<dbReference type="InterPro" id="IPR020843">
    <property type="entry name" value="ER"/>
</dbReference>
<evidence type="ECO:0000256" key="4">
    <source>
        <dbReference type="ARBA" id="ARBA00022833"/>
    </source>
</evidence>
<keyword evidence="6" id="KW-0520">NAD</keyword>
<dbReference type="Gene3D" id="3.90.180.10">
    <property type="entry name" value="Medium-chain alcohol dehydrogenases, catalytic domain"/>
    <property type="match status" value="1"/>
</dbReference>
<keyword evidence="5" id="KW-0560">Oxidoreductase</keyword>
<feature type="domain" description="Enoyl reductase (ER)" evidence="12">
    <location>
        <begin position="14"/>
        <end position="348"/>
    </location>
</feature>
<dbReference type="Gene3D" id="3.40.50.720">
    <property type="entry name" value="NAD(P)-binding Rossmann-like Domain"/>
    <property type="match status" value="1"/>
</dbReference>
<organism evidence="13 14">
    <name type="scientific">Xylona heveae (strain CBS 132557 / TC161)</name>
    <dbReference type="NCBI Taxonomy" id="1328760"/>
    <lineage>
        <taxon>Eukaryota</taxon>
        <taxon>Fungi</taxon>
        <taxon>Dikarya</taxon>
        <taxon>Ascomycota</taxon>
        <taxon>Pezizomycotina</taxon>
        <taxon>Xylonomycetes</taxon>
        <taxon>Xylonales</taxon>
        <taxon>Xylonaceae</taxon>
        <taxon>Xylona</taxon>
    </lineage>
</organism>
<comment type="similarity">
    <text evidence="2 11">Belongs to the zinc-containing alcohol dehydrogenase family.</text>
</comment>
<dbReference type="PANTHER" id="PTHR43161:SF9">
    <property type="entry name" value="SORBITOL DEHYDROGENASE"/>
    <property type="match status" value="1"/>
</dbReference>
<evidence type="ECO:0000313" key="13">
    <source>
        <dbReference type="EMBL" id="KZF21989.1"/>
    </source>
</evidence>
<evidence type="ECO:0000313" key="14">
    <source>
        <dbReference type="Proteomes" id="UP000076632"/>
    </source>
</evidence>
<dbReference type="EMBL" id="KV407459">
    <property type="protein sequence ID" value="KZF21989.1"/>
    <property type="molecule type" value="Genomic_DNA"/>
</dbReference>
<dbReference type="GO" id="GO:0003939">
    <property type="term" value="F:L-iditol 2-dehydrogenase (NAD+) activity"/>
    <property type="evidence" value="ECO:0007669"/>
    <property type="project" value="TreeGrafter"/>
</dbReference>
<evidence type="ECO:0000256" key="9">
    <source>
        <dbReference type="ARBA" id="ARBA00026119"/>
    </source>
</evidence>
<dbReference type="SMART" id="SM00829">
    <property type="entry name" value="PKS_ER"/>
    <property type="match status" value="1"/>
</dbReference>
<dbReference type="GO" id="GO:0046526">
    <property type="term" value="F:D-xylulose reductase activity"/>
    <property type="evidence" value="ECO:0007669"/>
    <property type="project" value="UniProtKB-EC"/>
</dbReference>
<comment type="pathway">
    <text evidence="8">Carbohydrate degradation; L-arabinose degradation via L-arabinitol; D-xylulose 5-phosphate from L-arabinose (fungal route): step 4/5.</text>
</comment>
<dbReference type="AlphaFoldDB" id="A0A165GBI8"/>
<dbReference type="FunCoup" id="A0A165GBI8">
    <property type="interactions" value="515"/>
</dbReference>
<gene>
    <name evidence="13" type="ORF">L228DRAFT_247598</name>
</gene>
<dbReference type="Pfam" id="PF08240">
    <property type="entry name" value="ADH_N"/>
    <property type="match status" value="1"/>
</dbReference>
<dbReference type="FunFam" id="3.40.50.720:FF:000068">
    <property type="entry name" value="Sorbitol dehydrogenase"/>
    <property type="match status" value="1"/>
</dbReference>
<dbReference type="InterPro" id="IPR002328">
    <property type="entry name" value="ADH_Zn_CS"/>
</dbReference>
<dbReference type="CDD" id="cd05285">
    <property type="entry name" value="sorbitol_DH"/>
    <property type="match status" value="1"/>
</dbReference>
<dbReference type="SUPFAM" id="SSF50129">
    <property type="entry name" value="GroES-like"/>
    <property type="match status" value="1"/>
</dbReference>
<dbReference type="InParanoid" id="A0A165GBI8"/>
<evidence type="ECO:0000256" key="7">
    <source>
        <dbReference type="ARBA" id="ARBA00024843"/>
    </source>
</evidence>
<dbReference type="Proteomes" id="UP000076632">
    <property type="component" value="Unassembled WGS sequence"/>
</dbReference>
<dbReference type="PANTHER" id="PTHR43161">
    <property type="entry name" value="SORBITOL DEHYDROGENASE"/>
    <property type="match status" value="1"/>
</dbReference>
<dbReference type="EC" id="1.1.1.9" evidence="9"/>
<dbReference type="SUPFAM" id="SSF51735">
    <property type="entry name" value="NAD(P)-binding Rossmann-fold domains"/>
    <property type="match status" value="1"/>
</dbReference>
<evidence type="ECO:0000256" key="5">
    <source>
        <dbReference type="ARBA" id="ARBA00023002"/>
    </source>
</evidence>
<dbReference type="PROSITE" id="PS00059">
    <property type="entry name" value="ADH_ZINC"/>
    <property type="match status" value="1"/>
</dbReference>
<evidence type="ECO:0000259" key="12">
    <source>
        <dbReference type="SMART" id="SM00829"/>
    </source>
</evidence>
<comment type="function">
    <text evidence="7">Xylitol dehydrogenase which catalyzes the conversion of xylitol to D-xylulose. Xylose is a major component of hemicelluloses such as xylan. Most fungi utilize D-xylose via three enzymatic reactions, xylose reductase (XR), xylitol dehydrogenase (XDH), and xylulokinase, to form xylulose 5-phosphate, which enters pentose phosphate pathway.</text>
</comment>
<dbReference type="OMA" id="FETWYAM"/>
<dbReference type="STRING" id="1328760.A0A165GBI8"/>
<name>A0A165GBI8_XYLHT</name>
<keyword evidence="14" id="KW-1185">Reference proteome</keyword>
<dbReference type="InterPro" id="IPR011032">
    <property type="entry name" value="GroES-like_sf"/>
</dbReference>
<dbReference type="GeneID" id="28897813"/>
<evidence type="ECO:0000256" key="11">
    <source>
        <dbReference type="RuleBase" id="RU361277"/>
    </source>
</evidence>
<dbReference type="GO" id="GO:0008270">
    <property type="term" value="F:zinc ion binding"/>
    <property type="evidence" value="ECO:0007669"/>
    <property type="project" value="InterPro"/>
</dbReference>
<evidence type="ECO:0000256" key="1">
    <source>
        <dbReference type="ARBA" id="ARBA00001947"/>
    </source>
</evidence>
<sequence>MAPKNLSFILEKAGQVKYEDRPIPKLSSPYDVLVNVKRTGICGSDVHYWVHGAIGPFVVKDPMVLGHESSGVIAEVGSAVTTLKPGDRVAMEPGVPCRRCVRCKEGGYNLCPDMKFAATPPYDGTLAKYYVLPEDFCYKLGDNMSLEEGAMVEPLSVAIHVSRQGQIKPGQSVVIFGAGPIGLLCCGVAKALGAKKIIAVDIQEQRLEFAKKYAATGSYISAKVPATENAENIKKEFDLGNGADVAIDASGVEPSIQTGIHVLRSGGTYVQAGNGKPDVVFPIMAMSNKEITTKSSFRYSTGDYQLAVDLLSSGRLSVKELITNQYPFLEAEKAFEETKGGKGVKIIIEGPEE</sequence>
<evidence type="ECO:0000256" key="8">
    <source>
        <dbReference type="ARBA" id="ARBA00025713"/>
    </source>
</evidence>
<dbReference type="GO" id="GO:0006062">
    <property type="term" value="P:sorbitol catabolic process"/>
    <property type="evidence" value="ECO:0007669"/>
    <property type="project" value="TreeGrafter"/>
</dbReference>
<dbReference type="InterPro" id="IPR045306">
    <property type="entry name" value="SDH-like"/>
</dbReference>
<dbReference type="Pfam" id="PF00107">
    <property type="entry name" value="ADH_zinc_N"/>
    <property type="match status" value="1"/>
</dbReference>
<proteinExistence type="inferred from homology"/>